<dbReference type="GO" id="GO:0005524">
    <property type="term" value="F:ATP binding"/>
    <property type="evidence" value="ECO:0007669"/>
    <property type="project" value="UniProtKB-UniRule"/>
</dbReference>
<dbReference type="SUPFAM" id="SSF54495">
    <property type="entry name" value="UBC-like"/>
    <property type="match status" value="1"/>
</dbReference>
<dbReference type="Pfam" id="PF00179">
    <property type="entry name" value="UQ_con"/>
    <property type="match status" value="1"/>
</dbReference>
<evidence type="ECO:0000313" key="11">
    <source>
        <dbReference type="Proteomes" id="UP001295684"/>
    </source>
</evidence>
<evidence type="ECO:0000256" key="6">
    <source>
        <dbReference type="PROSITE-ProRule" id="PRU10133"/>
    </source>
</evidence>
<evidence type="ECO:0000256" key="3">
    <source>
        <dbReference type="ARBA" id="ARBA00022741"/>
    </source>
</evidence>
<protein>
    <recommendedName>
        <fullName evidence="9">UBC core domain-containing protein</fullName>
    </recommendedName>
</protein>
<dbReference type="FunFam" id="3.10.110.10:FF:000005">
    <property type="entry name" value="NEDD8-conjugating enzyme Ubc12"/>
    <property type="match status" value="1"/>
</dbReference>
<dbReference type="InterPro" id="IPR016135">
    <property type="entry name" value="UBQ-conjugating_enzyme/RWD"/>
</dbReference>
<dbReference type="AlphaFoldDB" id="A0AAD1XY50"/>
<evidence type="ECO:0000256" key="2">
    <source>
        <dbReference type="ARBA" id="ARBA00022679"/>
    </source>
</evidence>
<dbReference type="PROSITE" id="PS50127">
    <property type="entry name" value="UBC_2"/>
    <property type="match status" value="1"/>
</dbReference>
<feature type="compositionally biased region" description="Basic and acidic residues" evidence="8">
    <location>
        <begin position="1"/>
        <end position="21"/>
    </location>
</feature>
<evidence type="ECO:0000256" key="5">
    <source>
        <dbReference type="ARBA" id="ARBA00022840"/>
    </source>
</evidence>
<proteinExistence type="inferred from homology"/>
<evidence type="ECO:0000313" key="10">
    <source>
        <dbReference type="EMBL" id="CAI2381536.1"/>
    </source>
</evidence>
<evidence type="ECO:0000256" key="8">
    <source>
        <dbReference type="SAM" id="MobiDB-lite"/>
    </source>
</evidence>
<feature type="domain" description="UBC core" evidence="9">
    <location>
        <begin position="28"/>
        <end position="174"/>
    </location>
</feature>
<dbReference type="Proteomes" id="UP001295684">
    <property type="component" value="Unassembled WGS sequence"/>
</dbReference>
<keyword evidence="11" id="KW-1185">Reference proteome</keyword>
<keyword evidence="5 7" id="KW-0067">ATP-binding</keyword>
<dbReference type="InterPro" id="IPR023313">
    <property type="entry name" value="UBQ-conjugating_AS"/>
</dbReference>
<comment type="pathway">
    <text evidence="1">Protein modification; protein neddylation.</text>
</comment>
<evidence type="ECO:0000256" key="4">
    <source>
        <dbReference type="ARBA" id="ARBA00022786"/>
    </source>
</evidence>
<keyword evidence="2" id="KW-0808">Transferase</keyword>
<evidence type="ECO:0000256" key="7">
    <source>
        <dbReference type="RuleBase" id="RU362109"/>
    </source>
</evidence>
<feature type="region of interest" description="Disordered" evidence="8">
    <location>
        <begin position="1"/>
        <end position="28"/>
    </location>
</feature>
<dbReference type="PANTHER" id="PTHR24067">
    <property type="entry name" value="UBIQUITIN-CONJUGATING ENZYME E2"/>
    <property type="match status" value="1"/>
</dbReference>
<dbReference type="Gene3D" id="3.10.110.10">
    <property type="entry name" value="Ubiquitin Conjugating Enzyme"/>
    <property type="match status" value="1"/>
</dbReference>
<dbReference type="InterPro" id="IPR000608">
    <property type="entry name" value="UBC"/>
</dbReference>
<keyword evidence="4 7" id="KW-0833">Ubl conjugation pathway</keyword>
<dbReference type="InterPro" id="IPR050113">
    <property type="entry name" value="Ub_conjugating_enzyme"/>
</dbReference>
<dbReference type="GO" id="GO:0019788">
    <property type="term" value="F:NEDD8 transferase activity"/>
    <property type="evidence" value="ECO:0007669"/>
    <property type="project" value="UniProtKB-ARBA"/>
</dbReference>
<keyword evidence="3 7" id="KW-0547">Nucleotide-binding</keyword>
<evidence type="ECO:0000259" key="9">
    <source>
        <dbReference type="PROSITE" id="PS50127"/>
    </source>
</evidence>
<feature type="active site" description="Glycyl thioester intermediate" evidence="6">
    <location>
        <position position="112"/>
    </location>
</feature>
<comment type="similarity">
    <text evidence="7">Belongs to the ubiquitin-conjugating enzyme family.</text>
</comment>
<dbReference type="CDD" id="cd23794">
    <property type="entry name" value="UBCc_UBE2F_UBE2M"/>
    <property type="match status" value="1"/>
</dbReference>
<dbReference type="SMART" id="SM00212">
    <property type="entry name" value="UBCc"/>
    <property type="match status" value="1"/>
</dbReference>
<organism evidence="10 11">
    <name type="scientific">Euplotes crassus</name>
    <dbReference type="NCBI Taxonomy" id="5936"/>
    <lineage>
        <taxon>Eukaryota</taxon>
        <taxon>Sar</taxon>
        <taxon>Alveolata</taxon>
        <taxon>Ciliophora</taxon>
        <taxon>Intramacronucleata</taxon>
        <taxon>Spirotrichea</taxon>
        <taxon>Hypotrichia</taxon>
        <taxon>Euplotida</taxon>
        <taxon>Euplotidae</taxon>
        <taxon>Moneuplotes</taxon>
    </lineage>
</organism>
<dbReference type="PROSITE" id="PS00183">
    <property type="entry name" value="UBC_1"/>
    <property type="match status" value="1"/>
</dbReference>
<accession>A0AAD1XY50</accession>
<name>A0AAD1XY50_EUPCR</name>
<sequence length="183" mass="21270">MILIGKKDKRAEEEEKKDDGKKRVKQSPAELRWRKEIGELDLPSHAEVDFPEETDICNFKVTVDLKNEDCLWKGGKYHFSLNIPKDYPHKPPKVHCDTQIYHPNINMDGAVCLNILRDDWKPILTVNAVILGLIFLFIEPNPEDPLNHEAAELMREDYSSFEDEVRRSLRGEKVDGVKFPKFI</sequence>
<reference evidence="10" key="1">
    <citation type="submission" date="2023-07" db="EMBL/GenBank/DDBJ databases">
        <authorList>
            <consortium name="AG Swart"/>
            <person name="Singh M."/>
            <person name="Singh A."/>
            <person name="Seah K."/>
            <person name="Emmerich C."/>
        </authorList>
    </citation>
    <scope>NUCLEOTIDE SEQUENCE</scope>
    <source>
        <strain evidence="10">DP1</strain>
    </source>
</reference>
<gene>
    <name evidence="10" type="ORF">ECRASSUSDP1_LOCUS22992</name>
</gene>
<dbReference type="EMBL" id="CAMPGE010023615">
    <property type="protein sequence ID" value="CAI2381536.1"/>
    <property type="molecule type" value="Genomic_DNA"/>
</dbReference>
<evidence type="ECO:0000256" key="1">
    <source>
        <dbReference type="ARBA" id="ARBA00005032"/>
    </source>
</evidence>
<comment type="caution">
    <text evidence="10">The sequence shown here is derived from an EMBL/GenBank/DDBJ whole genome shotgun (WGS) entry which is preliminary data.</text>
</comment>